<evidence type="ECO:0000313" key="2">
    <source>
        <dbReference type="EMBL" id="WUR04215.1"/>
    </source>
</evidence>
<keyword evidence="3" id="KW-1185">Reference proteome</keyword>
<evidence type="ECO:0000313" key="3">
    <source>
        <dbReference type="Proteomes" id="UP001334084"/>
    </source>
</evidence>
<dbReference type="EMBL" id="CP142732">
    <property type="protein sequence ID" value="WUR04215.1"/>
    <property type="molecule type" value="Genomic_DNA"/>
</dbReference>
<evidence type="ECO:0000256" key="1">
    <source>
        <dbReference type="SAM" id="SignalP"/>
    </source>
</evidence>
<dbReference type="KEGG" id="vnx:VNE69_07281"/>
<reference evidence="2" key="1">
    <citation type="journal article" date="2024" name="BMC Genomics">
        <title>Functional annotation of a divergent genome using sequence and structure-based similarity.</title>
        <authorList>
            <person name="Svedberg D."/>
            <person name="Winiger R.R."/>
            <person name="Berg A."/>
            <person name="Sharma H."/>
            <person name="Tellgren-Roth C."/>
            <person name="Debrunner-Vossbrinck B.A."/>
            <person name="Vossbrinck C.R."/>
            <person name="Barandun J."/>
        </authorList>
    </citation>
    <scope>NUCLEOTIDE SEQUENCE</scope>
    <source>
        <strain evidence="2">Illinois isolate</strain>
    </source>
</reference>
<sequence length="302" mass="34725">MILSIVPLFISLSQCTADTSSPDISTNETPTTPASNITIQSTVKRCYNVSKKNDTRTSHDICCSNIKVDIKQDELENGFVYRCPHSTNIILSDVCLVPEKFTNKSDEKPEEVINVSQPVLITEVEVETWNIIEQDVINSESSSKFVERASKKLKNFSDLRELGGHTHEVLEYSYEALHSNPARLAMFLTFGFFNTSAFNVFELEGDSKYKGRGLLMIEGEVEYEALEKKYGLDYVEVPSLMSEISRNSVYHSAEFFYKFNFMSVEEAYKFWIKHYSKNLEEKEVSFRRFKSLYFLLLTISEK</sequence>
<dbReference type="Proteomes" id="UP001334084">
    <property type="component" value="Chromosome 7"/>
</dbReference>
<dbReference type="GeneID" id="90542037"/>
<keyword evidence="1" id="KW-0732">Signal</keyword>
<accession>A0AAX4JDZ7</accession>
<protein>
    <submittedName>
        <fullName evidence="2">Spore wall protein 25-like</fullName>
    </submittedName>
</protein>
<gene>
    <name evidence="2" type="ORF">VNE69_07281</name>
</gene>
<organism evidence="2 3">
    <name type="scientific">Vairimorpha necatrix</name>
    <dbReference type="NCBI Taxonomy" id="6039"/>
    <lineage>
        <taxon>Eukaryota</taxon>
        <taxon>Fungi</taxon>
        <taxon>Fungi incertae sedis</taxon>
        <taxon>Microsporidia</taxon>
        <taxon>Nosematidae</taxon>
        <taxon>Vairimorpha</taxon>
    </lineage>
</organism>
<dbReference type="RefSeq" id="XP_065330360.1">
    <property type="nucleotide sequence ID" value="XM_065474288.1"/>
</dbReference>
<dbReference type="Gene3D" id="1.10.530.10">
    <property type="match status" value="1"/>
</dbReference>
<dbReference type="AlphaFoldDB" id="A0AAX4JDZ7"/>
<proteinExistence type="predicted"/>
<name>A0AAX4JDZ7_9MICR</name>
<feature type="chain" id="PRO_5044016518" evidence="1">
    <location>
        <begin position="18"/>
        <end position="302"/>
    </location>
</feature>
<feature type="signal peptide" evidence="1">
    <location>
        <begin position="1"/>
        <end position="17"/>
    </location>
</feature>